<dbReference type="GO" id="GO:0005737">
    <property type="term" value="C:cytoplasm"/>
    <property type="evidence" value="ECO:0007669"/>
    <property type="project" value="TreeGrafter"/>
</dbReference>
<keyword evidence="5" id="KW-0676">Redox-active center</keyword>
<dbReference type="Pfam" id="PF14561">
    <property type="entry name" value="TPR_20"/>
    <property type="match status" value="1"/>
</dbReference>
<evidence type="ECO:0000256" key="2">
    <source>
        <dbReference type="ARBA" id="ARBA00022448"/>
    </source>
</evidence>
<dbReference type="FunFam" id="3.40.30.10:FF:000001">
    <property type="entry name" value="Thioredoxin"/>
    <property type="match status" value="1"/>
</dbReference>
<dbReference type="InterPro" id="IPR011990">
    <property type="entry name" value="TPR-like_helical_dom_sf"/>
</dbReference>
<gene>
    <name evidence="8" type="ORF">A9404_12735</name>
</gene>
<sequence length="288" mass="31932">MSDSPYVFSVTAPEFQARVVDASHETPILVDFWAEWCGPCRTLMPLLAKITESYEGKLRLAKVNSDEEQQLASHFGVRSLPTVMLVINGQIVDQFSGALPESQIRDFLKKHILSDVDKLRQQARELAATDAPLEAVVEPLKQASGIEPNNADILVDLADILVGRGELAQAMEILNALPIDVAGRPLVKELKARINLAQHASEGPATDELLARIAADENDLATREQLAGQLALQQDYEGALGQFFEIMRRDRTFNDDAGRRGMLDLFEVLGGDHPLTKNWRRKMFGLLH</sequence>
<evidence type="ECO:0000256" key="1">
    <source>
        <dbReference type="ARBA" id="ARBA00008987"/>
    </source>
</evidence>
<dbReference type="Gene3D" id="1.25.40.10">
    <property type="entry name" value="Tetratricopeptide repeat domain"/>
    <property type="match status" value="2"/>
</dbReference>
<dbReference type="AlphaFoldDB" id="A0A191ZJV8"/>
<name>A0A191ZJV8_9GAMM</name>
<dbReference type="PROSITE" id="PS00194">
    <property type="entry name" value="THIOREDOXIN_1"/>
    <property type="match status" value="1"/>
</dbReference>
<evidence type="ECO:0000256" key="5">
    <source>
        <dbReference type="ARBA" id="ARBA00023284"/>
    </source>
</evidence>
<keyword evidence="2" id="KW-0813">Transport</keyword>
<protein>
    <recommendedName>
        <fullName evidence="6">Thioredoxin</fullName>
    </recommendedName>
</protein>
<evidence type="ECO:0000313" key="8">
    <source>
        <dbReference type="EMBL" id="ANJ68123.1"/>
    </source>
</evidence>
<keyword evidence="4" id="KW-1015">Disulfide bond</keyword>
<dbReference type="EMBL" id="CP016027">
    <property type="protein sequence ID" value="ANJ68123.1"/>
    <property type="molecule type" value="Genomic_DNA"/>
</dbReference>
<dbReference type="Pfam" id="PF00085">
    <property type="entry name" value="Thioredoxin"/>
    <property type="match status" value="1"/>
</dbReference>
<dbReference type="Gene3D" id="3.40.30.10">
    <property type="entry name" value="Glutaredoxin"/>
    <property type="match status" value="1"/>
</dbReference>
<organism evidence="8 9">
    <name type="scientific">Halothiobacillus diazotrophicus</name>
    <dbReference type="NCBI Taxonomy" id="1860122"/>
    <lineage>
        <taxon>Bacteria</taxon>
        <taxon>Pseudomonadati</taxon>
        <taxon>Pseudomonadota</taxon>
        <taxon>Gammaproteobacteria</taxon>
        <taxon>Chromatiales</taxon>
        <taxon>Halothiobacillaceae</taxon>
        <taxon>Halothiobacillus</taxon>
    </lineage>
</organism>
<dbReference type="KEGG" id="haz:A9404_12735"/>
<dbReference type="PANTHER" id="PTHR45663:SF11">
    <property type="entry name" value="GEO12009P1"/>
    <property type="match status" value="1"/>
</dbReference>
<proteinExistence type="inferred from homology"/>
<dbReference type="OrthoDB" id="9790390at2"/>
<keyword evidence="3" id="KW-0249">Electron transport</keyword>
<evidence type="ECO:0000256" key="3">
    <source>
        <dbReference type="ARBA" id="ARBA00022982"/>
    </source>
</evidence>
<dbReference type="RefSeq" id="WP_066102337.1">
    <property type="nucleotide sequence ID" value="NZ_CP016027.1"/>
</dbReference>
<dbReference type="NCBIfam" id="TIGR01068">
    <property type="entry name" value="thioredoxin"/>
    <property type="match status" value="1"/>
</dbReference>
<comment type="similarity">
    <text evidence="1">Belongs to the thioredoxin family.</text>
</comment>
<dbReference type="GO" id="GO:0015035">
    <property type="term" value="F:protein-disulfide reductase activity"/>
    <property type="evidence" value="ECO:0007669"/>
    <property type="project" value="UniProtKB-UniRule"/>
</dbReference>
<evidence type="ECO:0000259" key="7">
    <source>
        <dbReference type="PROSITE" id="PS51352"/>
    </source>
</evidence>
<dbReference type="InterPro" id="IPR013766">
    <property type="entry name" value="Thioredoxin_domain"/>
</dbReference>
<evidence type="ECO:0000313" key="9">
    <source>
        <dbReference type="Proteomes" id="UP000078596"/>
    </source>
</evidence>
<dbReference type="SUPFAM" id="SSF52833">
    <property type="entry name" value="Thioredoxin-like"/>
    <property type="match status" value="1"/>
</dbReference>
<dbReference type="PANTHER" id="PTHR45663">
    <property type="entry name" value="GEO12009P1"/>
    <property type="match status" value="1"/>
</dbReference>
<dbReference type="PRINTS" id="PR00421">
    <property type="entry name" value="THIOREDOXIN"/>
</dbReference>
<dbReference type="InterPro" id="IPR036249">
    <property type="entry name" value="Thioredoxin-like_sf"/>
</dbReference>
<feature type="domain" description="Thioredoxin" evidence="7">
    <location>
        <begin position="6"/>
        <end position="113"/>
    </location>
</feature>
<dbReference type="InterPro" id="IPR005746">
    <property type="entry name" value="Thioredoxin"/>
</dbReference>
<accession>A0A191ZJV8</accession>
<dbReference type="CDD" id="cd02956">
    <property type="entry name" value="ybbN"/>
    <property type="match status" value="1"/>
</dbReference>
<dbReference type="PROSITE" id="PS51352">
    <property type="entry name" value="THIOREDOXIN_2"/>
    <property type="match status" value="1"/>
</dbReference>
<reference evidence="8 9" key="1">
    <citation type="submission" date="2016-06" db="EMBL/GenBank/DDBJ databases">
        <title>Insight into the functional genes involving in sulfur oxidation in Pearl River water.</title>
        <authorList>
            <person name="Luo J."/>
            <person name="Tan X."/>
            <person name="Lin W."/>
        </authorList>
    </citation>
    <scope>NUCLEOTIDE SEQUENCE [LARGE SCALE GENOMIC DNA]</scope>
    <source>
        <strain evidence="8 9">LS2</strain>
    </source>
</reference>
<dbReference type="Pfam" id="PF14559">
    <property type="entry name" value="TPR_19"/>
    <property type="match status" value="1"/>
</dbReference>
<keyword evidence="9" id="KW-1185">Reference proteome</keyword>
<dbReference type="InterPro" id="IPR017937">
    <property type="entry name" value="Thioredoxin_CS"/>
</dbReference>
<evidence type="ECO:0000256" key="4">
    <source>
        <dbReference type="ARBA" id="ARBA00023157"/>
    </source>
</evidence>
<evidence type="ECO:0000256" key="6">
    <source>
        <dbReference type="NCBIfam" id="TIGR01068"/>
    </source>
</evidence>
<dbReference type="STRING" id="1860122.A9404_12735"/>
<dbReference type="Proteomes" id="UP000078596">
    <property type="component" value="Chromosome"/>
</dbReference>
<dbReference type="GO" id="GO:0006950">
    <property type="term" value="P:response to stress"/>
    <property type="evidence" value="ECO:0007669"/>
    <property type="project" value="UniProtKB-ARBA"/>
</dbReference>